<keyword evidence="2" id="KW-0472">Membrane</keyword>
<evidence type="ECO:0000313" key="3">
    <source>
        <dbReference type="EMBL" id="GMF41853.1"/>
    </source>
</evidence>
<reference evidence="3" key="1">
    <citation type="submission" date="2023-04" db="EMBL/GenBank/DDBJ databases">
        <title>Phytophthora fragariaefolia NBRC 109709.</title>
        <authorList>
            <person name="Ichikawa N."/>
            <person name="Sato H."/>
            <person name="Tonouchi N."/>
        </authorList>
    </citation>
    <scope>NUCLEOTIDE SEQUENCE</scope>
    <source>
        <strain evidence="3">NBRC 109709</strain>
    </source>
</reference>
<dbReference type="Proteomes" id="UP001165121">
    <property type="component" value="Unassembled WGS sequence"/>
</dbReference>
<name>A0A9W6XN17_9STRA</name>
<feature type="region of interest" description="Disordered" evidence="1">
    <location>
        <begin position="20"/>
        <end position="41"/>
    </location>
</feature>
<feature type="transmembrane region" description="Helical" evidence="2">
    <location>
        <begin position="60"/>
        <end position="81"/>
    </location>
</feature>
<keyword evidence="2" id="KW-0812">Transmembrane</keyword>
<keyword evidence="4" id="KW-1185">Reference proteome</keyword>
<comment type="caution">
    <text evidence="3">The sequence shown here is derived from an EMBL/GenBank/DDBJ whole genome shotgun (WGS) entry which is preliminary data.</text>
</comment>
<dbReference type="OrthoDB" id="116040at2759"/>
<dbReference type="EMBL" id="BSXT01001383">
    <property type="protein sequence ID" value="GMF41853.1"/>
    <property type="molecule type" value="Genomic_DNA"/>
</dbReference>
<keyword evidence="2" id="KW-1133">Transmembrane helix</keyword>
<dbReference type="AlphaFoldDB" id="A0A9W6XN17"/>
<protein>
    <submittedName>
        <fullName evidence="3">Unnamed protein product</fullName>
    </submittedName>
</protein>
<evidence type="ECO:0000256" key="1">
    <source>
        <dbReference type="SAM" id="MobiDB-lite"/>
    </source>
</evidence>
<evidence type="ECO:0000313" key="4">
    <source>
        <dbReference type="Proteomes" id="UP001165121"/>
    </source>
</evidence>
<organism evidence="3 4">
    <name type="scientific">Phytophthora fragariaefolia</name>
    <dbReference type="NCBI Taxonomy" id="1490495"/>
    <lineage>
        <taxon>Eukaryota</taxon>
        <taxon>Sar</taxon>
        <taxon>Stramenopiles</taxon>
        <taxon>Oomycota</taxon>
        <taxon>Peronosporomycetes</taxon>
        <taxon>Peronosporales</taxon>
        <taxon>Peronosporaceae</taxon>
        <taxon>Phytophthora</taxon>
    </lineage>
</organism>
<proteinExistence type="predicted"/>
<sequence length="116" mass="12638">MHEGLRPEIKKGLRPGLMIDWSPRSSTSTHARGPVMKDMRPRPIGELQGQLIAPGEAFDMLYAVMIVMCMLIGAGIVLGSFDANELFDMEQSAIKDTSLSIFVRLATIVGNVVPVP</sequence>
<evidence type="ECO:0000256" key="2">
    <source>
        <dbReference type="SAM" id="Phobius"/>
    </source>
</evidence>
<accession>A0A9W6XN17</accession>
<gene>
    <name evidence="3" type="ORF">Pfra01_001342200</name>
</gene>